<feature type="transmembrane region" description="Helical" evidence="1">
    <location>
        <begin position="84"/>
        <end position="105"/>
    </location>
</feature>
<feature type="chain" id="PRO_5045863233" evidence="2">
    <location>
        <begin position="27"/>
        <end position="144"/>
    </location>
</feature>
<keyword evidence="1" id="KW-0472">Membrane</keyword>
<gene>
    <name evidence="3" type="ORF">CCMP2556_LOCUS50068</name>
</gene>
<protein>
    <submittedName>
        <fullName evidence="3">Uncharacterized protein</fullName>
    </submittedName>
</protein>
<evidence type="ECO:0000256" key="1">
    <source>
        <dbReference type="SAM" id="Phobius"/>
    </source>
</evidence>
<organism evidence="3 4">
    <name type="scientific">Durusdinium trenchii</name>
    <dbReference type="NCBI Taxonomy" id="1381693"/>
    <lineage>
        <taxon>Eukaryota</taxon>
        <taxon>Sar</taxon>
        <taxon>Alveolata</taxon>
        <taxon>Dinophyceae</taxon>
        <taxon>Suessiales</taxon>
        <taxon>Symbiodiniaceae</taxon>
        <taxon>Durusdinium</taxon>
    </lineage>
</organism>
<evidence type="ECO:0000313" key="3">
    <source>
        <dbReference type="EMBL" id="CAK9107256.1"/>
    </source>
</evidence>
<dbReference type="Proteomes" id="UP001642484">
    <property type="component" value="Unassembled WGS sequence"/>
</dbReference>
<reference evidence="3 4" key="1">
    <citation type="submission" date="2024-02" db="EMBL/GenBank/DDBJ databases">
        <authorList>
            <person name="Chen Y."/>
            <person name="Shah S."/>
            <person name="Dougan E. K."/>
            <person name="Thang M."/>
            <person name="Chan C."/>
        </authorList>
    </citation>
    <scope>NUCLEOTIDE SEQUENCE [LARGE SCALE GENOMIC DNA]</scope>
</reference>
<accession>A0ABP0S4K8</accession>
<sequence>MPDGRPCRTLQVTVLQFACLVCQVAGEVAVDFLWPIHVSKVPLSKSSVESLEPKEFGEVLAKLALQGFEAPSREQKTLKPHCDIFLCCYFCITLCSVTFLFASLLPSQDYVNKTLPVELEALCSNWPSHSIEVIAVYLCGFTAN</sequence>
<evidence type="ECO:0000256" key="2">
    <source>
        <dbReference type="SAM" id="SignalP"/>
    </source>
</evidence>
<dbReference type="EMBL" id="CAXAMN010026955">
    <property type="protein sequence ID" value="CAK9107256.1"/>
    <property type="molecule type" value="Genomic_DNA"/>
</dbReference>
<proteinExistence type="predicted"/>
<evidence type="ECO:0000313" key="4">
    <source>
        <dbReference type="Proteomes" id="UP001642484"/>
    </source>
</evidence>
<keyword evidence="4" id="KW-1185">Reference proteome</keyword>
<keyword evidence="1" id="KW-1133">Transmembrane helix</keyword>
<comment type="caution">
    <text evidence="3">The sequence shown here is derived from an EMBL/GenBank/DDBJ whole genome shotgun (WGS) entry which is preliminary data.</text>
</comment>
<keyword evidence="1" id="KW-0812">Transmembrane</keyword>
<feature type="signal peptide" evidence="2">
    <location>
        <begin position="1"/>
        <end position="26"/>
    </location>
</feature>
<keyword evidence="2" id="KW-0732">Signal</keyword>
<name>A0ABP0S4K8_9DINO</name>